<protein>
    <submittedName>
        <fullName evidence="6">IclR family transcriptional regulator</fullName>
    </submittedName>
</protein>
<dbReference type="SMART" id="SM00346">
    <property type="entry name" value="HTH_ICLR"/>
    <property type="match status" value="1"/>
</dbReference>
<keyword evidence="2" id="KW-0238">DNA-binding</keyword>
<dbReference type="PANTHER" id="PTHR30136">
    <property type="entry name" value="HELIX-TURN-HELIX TRANSCRIPTIONAL REGULATOR, ICLR FAMILY"/>
    <property type="match status" value="1"/>
</dbReference>
<organism evidence="6 7">
    <name type="scientific">Bradyrhizobium stylosanthis</name>
    <dbReference type="NCBI Taxonomy" id="1803665"/>
    <lineage>
        <taxon>Bacteria</taxon>
        <taxon>Pseudomonadati</taxon>
        <taxon>Pseudomonadota</taxon>
        <taxon>Alphaproteobacteria</taxon>
        <taxon>Hyphomicrobiales</taxon>
        <taxon>Nitrobacteraceae</taxon>
        <taxon>Bradyrhizobium</taxon>
    </lineage>
</organism>
<dbReference type="InterPro" id="IPR011991">
    <property type="entry name" value="ArsR-like_HTH"/>
</dbReference>
<dbReference type="AlphaFoldDB" id="A0A560D6B1"/>
<evidence type="ECO:0000256" key="1">
    <source>
        <dbReference type="ARBA" id="ARBA00023015"/>
    </source>
</evidence>
<dbReference type="Gene3D" id="3.30.450.40">
    <property type="match status" value="1"/>
</dbReference>
<dbReference type="GO" id="GO:0003677">
    <property type="term" value="F:DNA binding"/>
    <property type="evidence" value="ECO:0007669"/>
    <property type="project" value="UniProtKB-KW"/>
</dbReference>
<dbReference type="Pfam" id="PF01614">
    <property type="entry name" value="IclR_C"/>
    <property type="match status" value="1"/>
</dbReference>
<dbReference type="GO" id="GO:0045892">
    <property type="term" value="P:negative regulation of DNA-templated transcription"/>
    <property type="evidence" value="ECO:0007669"/>
    <property type="project" value="TreeGrafter"/>
</dbReference>
<dbReference type="EMBL" id="VITK01000010">
    <property type="protein sequence ID" value="TWA92621.1"/>
    <property type="molecule type" value="Genomic_DNA"/>
</dbReference>
<dbReference type="SUPFAM" id="SSF55781">
    <property type="entry name" value="GAF domain-like"/>
    <property type="match status" value="1"/>
</dbReference>
<keyword evidence="1" id="KW-0805">Transcription regulation</keyword>
<evidence type="ECO:0000259" key="5">
    <source>
        <dbReference type="PROSITE" id="PS51078"/>
    </source>
</evidence>
<dbReference type="PROSITE" id="PS51077">
    <property type="entry name" value="HTH_ICLR"/>
    <property type="match status" value="1"/>
</dbReference>
<feature type="domain" description="HTH iclR-type" evidence="4">
    <location>
        <begin position="15"/>
        <end position="77"/>
    </location>
</feature>
<evidence type="ECO:0000313" key="7">
    <source>
        <dbReference type="Proteomes" id="UP000319949"/>
    </source>
</evidence>
<dbReference type="GO" id="GO:0003700">
    <property type="term" value="F:DNA-binding transcription factor activity"/>
    <property type="evidence" value="ECO:0007669"/>
    <property type="project" value="TreeGrafter"/>
</dbReference>
<comment type="caution">
    <text evidence="6">The sequence shown here is derived from an EMBL/GenBank/DDBJ whole genome shotgun (WGS) entry which is preliminary data.</text>
</comment>
<dbReference type="InterPro" id="IPR005471">
    <property type="entry name" value="Tscrpt_reg_IclR_N"/>
</dbReference>
<proteinExistence type="predicted"/>
<dbReference type="Pfam" id="PF09339">
    <property type="entry name" value="HTH_IclR"/>
    <property type="match status" value="1"/>
</dbReference>
<dbReference type="CDD" id="cd00090">
    <property type="entry name" value="HTH_ARSR"/>
    <property type="match status" value="1"/>
</dbReference>
<dbReference type="SUPFAM" id="SSF46785">
    <property type="entry name" value="Winged helix' DNA-binding domain"/>
    <property type="match status" value="1"/>
</dbReference>
<dbReference type="Proteomes" id="UP000319949">
    <property type="component" value="Unassembled WGS sequence"/>
</dbReference>
<gene>
    <name evidence="6" type="ORF">FBZ96_11092</name>
</gene>
<dbReference type="InterPro" id="IPR014757">
    <property type="entry name" value="Tscrpt_reg_IclR_C"/>
</dbReference>
<evidence type="ECO:0000256" key="2">
    <source>
        <dbReference type="ARBA" id="ARBA00023125"/>
    </source>
</evidence>
<dbReference type="Gene3D" id="1.10.10.10">
    <property type="entry name" value="Winged helix-like DNA-binding domain superfamily/Winged helix DNA-binding domain"/>
    <property type="match status" value="1"/>
</dbReference>
<dbReference type="PANTHER" id="PTHR30136:SF35">
    <property type="entry name" value="HTH-TYPE TRANSCRIPTIONAL REGULATOR RV1719"/>
    <property type="match status" value="1"/>
</dbReference>
<evidence type="ECO:0000313" key="6">
    <source>
        <dbReference type="EMBL" id="TWA92621.1"/>
    </source>
</evidence>
<keyword evidence="3" id="KW-0804">Transcription</keyword>
<feature type="domain" description="IclR-ED" evidence="5">
    <location>
        <begin position="78"/>
        <end position="254"/>
    </location>
</feature>
<dbReference type="InterPro" id="IPR050707">
    <property type="entry name" value="HTH_MetabolicPath_Reg"/>
</dbReference>
<accession>A0A560D6B1</accession>
<dbReference type="OrthoDB" id="1634354at2"/>
<sequence>MSKVSKRKSVRPSAVKSAERTLAILEYFREKKRGATVGEIAEGLDLPQSSTTMLLKSLLDLGYLEYSPDSRKFRPSFRVAVLGNWIQRSMFRNGPLTDIMEAIGGAIGETVLLGLQNGPNVRYVHIVPATYRVQLAAQVGLLRPMTCTALGRVLLARKSDAEIKAIIRRNNADAEDSSHRVHEGPFLADLDVVRSQGFAESRGKMTPGANVIAMPVPDQPDSAPLAIGVGGPMARIEEYREEILKVMRHHLRTR</sequence>
<dbReference type="InterPro" id="IPR029016">
    <property type="entry name" value="GAF-like_dom_sf"/>
</dbReference>
<name>A0A560D6B1_9BRAD</name>
<dbReference type="PROSITE" id="PS51078">
    <property type="entry name" value="ICLR_ED"/>
    <property type="match status" value="1"/>
</dbReference>
<keyword evidence="7" id="KW-1185">Reference proteome</keyword>
<dbReference type="InterPro" id="IPR036388">
    <property type="entry name" value="WH-like_DNA-bd_sf"/>
</dbReference>
<reference evidence="6 7" key="1">
    <citation type="submission" date="2019-06" db="EMBL/GenBank/DDBJ databases">
        <title>Genomic Encyclopedia of Type Strains, Phase IV (KMG-V): Genome sequencing to study the core and pangenomes of soil and plant-associated prokaryotes.</title>
        <authorList>
            <person name="Whitman W."/>
        </authorList>
    </citation>
    <scope>NUCLEOTIDE SEQUENCE [LARGE SCALE GENOMIC DNA]</scope>
    <source>
        <strain evidence="6 7">BR 510</strain>
    </source>
</reference>
<dbReference type="InterPro" id="IPR036390">
    <property type="entry name" value="WH_DNA-bd_sf"/>
</dbReference>
<evidence type="ECO:0000259" key="4">
    <source>
        <dbReference type="PROSITE" id="PS51077"/>
    </source>
</evidence>
<evidence type="ECO:0000256" key="3">
    <source>
        <dbReference type="ARBA" id="ARBA00023163"/>
    </source>
</evidence>